<sequence length="543" mass="59768">MATTTRTCLTPETVAGGPSLSLLSRISPSRVNGAGISNSSEPTRVGAKRSAPDDGEMRPTKRRASVNEKRQKDSYAEHQDAFAPWLDGSAVCDAATSREDRLHHELSLFVAYISPSEKERDARRLLVERIEALLRTRWQDANVTLFGSSATGLELTGGDVDLVVAFNPRSKLNESDKKRRLSAMGDLLRKSGVTTWVNRIYGAKVPIITFTTREALGEVSVDISIRNDEDSGPRAIPIVKQFLQDIPALRPLIHAVKAFLSLRGLNDASQSTLSSYAITIMCISFLQRNPSRRPQEFLDNPLENKALGILLMDFFGHYGHDFSYATHYVSATEKEVLTKKSKNWEQKGSAVLAVHCGKIGLIVEAFKQAHHTLQNVPDTPDYRTSSLLSHIYEIPEEMDAKRHALEASVDSGAFAQAVAGCSIENASTRPVSGGVALTNRLDSRNKPPIHLNAGTATPRNSAASASGQNWSGVIQPLPALRWRDSQQQPNPQFQSQFQPQNYANMNFSPLMQANPAFFSYHINTQQNFGNGRGGSRYTYGGRF</sequence>
<protein>
    <recommendedName>
        <fullName evidence="2">polynucleotide adenylyltransferase</fullName>
        <ecNumber evidence="2">2.7.7.19</ecNumber>
    </recommendedName>
</protein>
<evidence type="ECO:0000256" key="5">
    <source>
        <dbReference type="SAM" id="MobiDB-lite"/>
    </source>
</evidence>
<dbReference type="Proteomes" id="UP000308199">
    <property type="component" value="Unassembled WGS sequence"/>
</dbReference>
<dbReference type="EC" id="2.7.7.19" evidence="2"/>
<evidence type="ECO:0000259" key="6">
    <source>
        <dbReference type="Pfam" id="PF03828"/>
    </source>
</evidence>
<comment type="similarity">
    <text evidence="1">Belongs to the DNA polymerase type-B-like family.</text>
</comment>
<feature type="region of interest" description="Disordered" evidence="5">
    <location>
        <begin position="439"/>
        <end position="468"/>
    </location>
</feature>
<evidence type="ECO:0000256" key="3">
    <source>
        <dbReference type="ARBA" id="ARBA00022723"/>
    </source>
</evidence>
<name>A0A4S4LHZ7_9AGAM</name>
<feature type="region of interest" description="Disordered" evidence="5">
    <location>
        <begin position="1"/>
        <end position="76"/>
    </location>
</feature>
<evidence type="ECO:0000256" key="2">
    <source>
        <dbReference type="ARBA" id="ARBA00012388"/>
    </source>
</evidence>
<dbReference type="InterPro" id="IPR043519">
    <property type="entry name" value="NT_sf"/>
</dbReference>
<dbReference type="GO" id="GO:0031499">
    <property type="term" value="C:TRAMP complex"/>
    <property type="evidence" value="ECO:0007669"/>
    <property type="project" value="TreeGrafter"/>
</dbReference>
<dbReference type="Pfam" id="PF03828">
    <property type="entry name" value="PAP_assoc"/>
    <property type="match status" value="1"/>
</dbReference>
<reference evidence="8 9" key="1">
    <citation type="submission" date="2019-02" db="EMBL/GenBank/DDBJ databases">
        <title>Genome sequencing of the rare red list fungi Phellinidium pouzarii.</title>
        <authorList>
            <person name="Buettner E."/>
            <person name="Kellner H."/>
        </authorList>
    </citation>
    <scope>NUCLEOTIDE SEQUENCE [LARGE SCALE GENOMIC DNA]</scope>
    <source>
        <strain evidence="8 9">DSM 108285</strain>
    </source>
</reference>
<feature type="compositionally biased region" description="Polar residues" evidence="5">
    <location>
        <begin position="454"/>
        <end position="468"/>
    </location>
</feature>
<keyword evidence="3" id="KW-0479">Metal-binding</keyword>
<gene>
    <name evidence="8" type="ORF">EW145_g562</name>
</gene>
<organism evidence="8 9">
    <name type="scientific">Phellinidium pouzarii</name>
    <dbReference type="NCBI Taxonomy" id="167371"/>
    <lineage>
        <taxon>Eukaryota</taxon>
        <taxon>Fungi</taxon>
        <taxon>Dikarya</taxon>
        <taxon>Basidiomycota</taxon>
        <taxon>Agaricomycotina</taxon>
        <taxon>Agaricomycetes</taxon>
        <taxon>Hymenochaetales</taxon>
        <taxon>Hymenochaetaceae</taxon>
        <taxon>Phellinidium</taxon>
    </lineage>
</organism>
<evidence type="ECO:0000256" key="1">
    <source>
        <dbReference type="ARBA" id="ARBA00008593"/>
    </source>
</evidence>
<keyword evidence="4" id="KW-0460">Magnesium</keyword>
<evidence type="ECO:0000259" key="7">
    <source>
        <dbReference type="Pfam" id="PF22600"/>
    </source>
</evidence>
<dbReference type="SUPFAM" id="SSF81301">
    <property type="entry name" value="Nucleotidyltransferase"/>
    <property type="match status" value="1"/>
</dbReference>
<dbReference type="Pfam" id="PF22600">
    <property type="entry name" value="MTPAP-like_central"/>
    <property type="match status" value="1"/>
</dbReference>
<dbReference type="OrthoDB" id="273917at2759"/>
<feature type="domain" description="PAP-associated" evidence="6">
    <location>
        <begin position="307"/>
        <end position="346"/>
    </location>
</feature>
<dbReference type="EMBL" id="SGPK01000011">
    <property type="protein sequence ID" value="THH11622.1"/>
    <property type="molecule type" value="Genomic_DNA"/>
</dbReference>
<dbReference type="PANTHER" id="PTHR23092">
    <property type="entry name" value="POLY(A) RNA POLYMERASE"/>
    <property type="match status" value="1"/>
</dbReference>
<dbReference type="AlphaFoldDB" id="A0A4S4LHZ7"/>
<dbReference type="CDD" id="cd05402">
    <property type="entry name" value="NT_PAP_TUTase"/>
    <property type="match status" value="1"/>
</dbReference>
<dbReference type="GO" id="GO:1990817">
    <property type="term" value="F:poly(A) RNA polymerase activity"/>
    <property type="evidence" value="ECO:0007669"/>
    <property type="project" value="UniProtKB-EC"/>
</dbReference>
<dbReference type="GO" id="GO:0010605">
    <property type="term" value="P:negative regulation of macromolecule metabolic process"/>
    <property type="evidence" value="ECO:0007669"/>
    <property type="project" value="UniProtKB-ARBA"/>
</dbReference>
<feature type="compositionally biased region" description="Polar residues" evidence="5">
    <location>
        <begin position="1"/>
        <end position="10"/>
    </location>
</feature>
<dbReference type="GO" id="GO:0043634">
    <property type="term" value="P:polyadenylation-dependent ncRNA catabolic process"/>
    <property type="evidence" value="ECO:0007669"/>
    <property type="project" value="TreeGrafter"/>
</dbReference>
<dbReference type="PANTHER" id="PTHR23092:SF15">
    <property type="entry name" value="INACTIVE NON-CANONICAL POLY(A) RNA POLYMERASE PROTEIN TRF4-2-RELATED"/>
    <property type="match status" value="1"/>
</dbReference>
<dbReference type="GO" id="GO:0003729">
    <property type="term" value="F:mRNA binding"/>
    <property type="evidence" value="ECO:0007669"/>
    <property type="project" value="TreeGrafter"/>
</dbReference>
<dbReference type="InterPro" id="IPR054708">
    <property type="entry name" value="MTPAP-like_central"/>
</dbReference>
<dbReference type="GO" id="GO:0031123">
    <property type="term" value="P:RNA 3'-end processing"/>
    <property type="evidence" value="ECO:0007669"/>
    <property type="project" value="TreeGrafter"/>
</dbReference>
<dbReference type="InterPro" id="IPR002058">
    <property type="entry name" value="PAP_assoc"/>
</dbReference>
<feature type="domain" description="Poly(A) RNA polymerase mitochondrial-like central palm" evidence="7">
    <location>
        <begin position="102"/>
        <end position="228"/>
    </location>
</feature>
<evidence type="ECO:0000256" key="4">
    <source>
        <dbReference type="ARBA" id="ARBA00022842"/>
    </source>
</evidence>
<dbReference type="Gene3D" id="3.30.460.10">
    <property type="entry name" value="Beta Polymerase, domain 2"/>
    <property type="match status" value="1"/>
</dbReference>
<accession>A0A4S4LHZ7</accession>
<proteinExistence type="inferred from homology"/>
<feature type="compositionally biased region" description="Basic and acidic residues" evidence="5">
    <location>
        <begin position="50"/>
        <end position="76"/>
    </location>
</feature>
<keyword evidence="9" id="KW-1185">Reference proteome</keyword>
<dbReference type="Gene3D" id="1.10.1410.10">
    <property type="match status" value="1"/>
</dbReference>
<feature type="compositionally biased region" description="Low complexity" evidence="5">
    <location>
        <begin position="18"/>
        <end position="30"/>
    </location>
</feature>
<dbReference type="SUPFAM" id="SSF81631">
    <property type="entry name" value="PAP/OAS1 substrate-binding domain"/>
    <property type="match status" value="1"/>
</dbReference>
<evidence type="ECO:0000313" key="8">
    <source>
        <dbReference type="EMBL" id="THH11622.1"/>
    </source>
</evidence>
<dbReference type="InterPro" id="IPR045862">
    <property type="entry name" value="Trf4-like"/>
</dbReference>
<comment type="caution">
    <text evidence="8">The sequence shown here is derived from an EMBL/GenBank/DDBJ whole genome shotgun (WGS) entry which is preliminary data.</text>
</comment>
<dbReference type="GO" id="GO:0005730">
    <property type="term" value="C:nucleolus"/>
    <property type="evidence" value="ECO:0007669"/>
    <property type="project" value="TreeGrafter"/>
</dbReference>
<dbReference type="GO" id="GO:0046872">
    <property type="term" value="F:metal ion binding"/>
    <property type="evidence" value="ECO:0007669"/>
    <property type="project" value="UniProtKB-KW"/>
</dbReference>
<evidence type="ECO:0000313" key="9">
    <source>
        <dbReference type="Proteomes" id="UP000308199"/>
    </source>
</evidence>